<name>A0A1T4PIB5_9FIRM</name>
<comment type="catalytic activity">
    <reaction evidence="9 10">
        <text>L-threonyl-[protein] + FAD = FMN-L-threonyl-[protein] + AMP + H(+)</text>
        <dbReference type="Rhea" id="RHEA:36847"/>
        <dbReference type="Rhea" id="RHEA-COMP:11060"/>
        <dbReference type="Rhea" id="RHEA-COMP:11061"/>
        <dbReference type="ChEBI" id="CHEBI:15378"/>
        <dbReference type="ChEBI" id="CHEBI:30013"/>
        <dbReference type="ChEBI" id="CHEBI:57692"/>
        <dbReference type="ChEBI" id="CHEBI:74257"/>
        <dbReference type="ChEBI" id="CHEBI:456215"/>
        <dbReference type="EC" id="2.7.1.180"/>
    </reaction>
</comment>
<evidence type="ECO:0000256" key="4">
    <source>
        <dbReference type="ARBA" id="ARBA00022679"/>
    </source>
</evidence>
<dbReference type="GO" id="GO:0046872">
    <property type="term" value="F:metal ion binding"/>
    <property type="evidence" value="ECO:0007669"/>
    <property type="project" value="UniProtKB-UniRule"/>
</dbReference>
<feature type="binding site" evidence="11">
    <location>
        <position position="208"/>
    </location>
    <ligand>
        <name>Mg(2+)</name>
        <dbReference type="ChEBI" id="CHEBI:18420"/>
    </ligand>
</feature>
<feature type="transmembrane region" description="Helical" evidence="12">
    <location>
        <begin position="7"/>
        <end position="28"/>
    </location>
</feature>
<dbReference type="GO" id="GO:0016740">
    <property type="term" value="F:transferase activity"/>
    <property type="evidence" value="ECO:0007669"/>
    <property type="project" value="UniProtKB-UniRule"/>
</dbReference>
<evidence type="ECO:0000256" key="9">
    <source>
        <dbReference type="ARBA" id="ARBA00048540"/>
    </source>
</evidence>
<dbReference type="PIRSF" id="PIRSF006268">
    <property type="entry name" value="ApbE"/>
    <property type="match status" value="1"/>
</dbReference>
<evidence type="ECO:0000256" key="12">
    <source>
        <dbReference type="SAM" id="Phobius"/>
    </source>
</evidence>
<dbReference type="Proteomes" id="UP000189857">
    <property type="component" value="Unassembled WGS sequence"/>
</dbReference>
<accession>A0A1T4PIB5</accession>
<dbReference type="AlphaFoldDB" id="A0A1T4PIB5"/>
<keyword evidence="12" id="KW-0472">Membrane</keyword>
<dbReference type="OrthoDB" id="9778595at2"/>
<reference evidence="13 14" key="1">
    <citation type="submission" date="2017-02" db="EMBL/GenBank/DDBJ databases">
        <authorList>
            <person name="Peterson S.W."/>
        </authorList>
    </citation>
    <scope>NUCLEOTIDE SEQUENCE [LARGE SCALE GENOMIC DNA]</scope>
    <source>
        <strain evidence="13 14">ATCC 17233</strain>
    </source>
</reference>
<protein>
    <recommendedName>
        <fullName evidence="2 10">FAD:protein FMN transferase</fullName>
        <ecNumber evidence="1 10">2.7.1.180</ecNumber>
    </recommendedName>
    <alternativeName>
        <fullName evidence="8 10">Flavin transferase</fullName>
    </alternativeName>
</protein>
<evidence type="ECO:0000256" key="10">
    <source>
        <dbReference type="PIRNR" id="PIRNR006268"/>
    </source>
</evidence>
<feature type="binding site" evidence="11">
    <location>
        <position position="338"/>
    </location>
    <ligand>
        <name>Mg(2+)</name>
        <dbReference type="ChEBI" id="CHEBI:18420"/>
    </ligand>
</feature>
<dbReference type="PANTHER" id="PTHR30040">
    <property type="entry name" value="THIAMINE BIOSYNTHESIS LIPOPROTEIN APBE"/>
    <property type="match status" value="1"/>
</dbReference>
<keyword evidence="3 10" id="KW-0285">Flavoprotein</keyword>
<evidence type="ECO:0000256" key="3">
    <source>
        <dbReference type="ARBA" id="ARBA00022630"/>
    </source>
</evidence>
<evidence type="ECO:0000256" key="1">
    <source>
        <dbReference type="ARBA" id="ARBA00011955"/>
    </source>
</evidence>
<comment type="similarity">
    <text evidence="10">Belongs to the ApbE family.</text>
</comment>
<keyword evidence="7 10" id="KW-0460">Magnesium</keyword>
<proteinExistence type="inferred from homology"/>
<keyword evidence="12" id="KW-1133">Transmembrane helix</keyword>
<keyword evidence="14" id="KW-1185">Reference proteome</keyword>
<feature type="binding site" evidence="11">
    <location>
        <position position="334"/>
    </location>
    <ligand>
        <name>Mg(2+)</name>
        <dbReference type="ChEBI" id="CHEBI:18420"/>
    </ligand>
</feature>
<gene>
    <name evidence="13" type="ORF">SAMN02745110_02011</name>
</gene>
<comment type="cofactor">
    <cofactor evidence="11">
        <name>Mg(2+)</name>
        <dbReference type="ChEBI" id="CHEBI:18420"/>
    </cofactor>
    <cofactor evidence="11">
        <name>Mn(2+)</name>
        <dbReference type="ChEBI" id="CHEBI:29035"/>
    </cofactor>
    <text evidence="11">Magnesium. Can also use manganese.</text>
</comment>
<keyword evidence="4 10" id="KW-0808">Transferase</keyword>
<dbReference type="EC" id="2.7.1.180" evidence="1 10"/>
<dbReference type="InterPro" id="IPR003374">
    <property type="entry name" value="ApbE-like_sf"/>
</dbReference>
<sequence length="381" mass="41916">MENNKRTIIGLIILFTASIALIVGFVIYKNRSSNKEEVGSYSNGMDSYTTHDFAMGTEITLTLYGDFESGAGGAADKEVKEKAERIFESVHATDEKISWRIENGLIYKINKNDPSLDKVDPADKKEITEVTKMILKLCDDSEGALDITLRPVLDEWGIEGYSGSAEDYKVPDKSELEKAALETGYKKITVDEDKEAVTLDGVKMDFGSVGKGYALDKVYEDKFVDGNTGVVLSVGGSIMVHGSKKDNSDFKIGIRDPKGEMNDLVGYIKVHSGSDKVCISTSGSYEKYIDKDGKRYHHIIDPATLFPAESGLVSVTIVCDEKCIQPKYSGLISDGLSTACFILGKERSEKLLEMYNAEAIFIDDKGNITVTDGLKDRFVEE</sequence>
<evidence type="ECO:0000256" key="6">
    <source>
        <dbReference type="ARBA" id="ARBA00022827"/>
    </source>
</evidence>
<dbReference type="Gene3D" id="3.10.520.10">
    <property type="entry name" value="ApbE-like domains"/>
    <property type="match status" value="1"/>
</dbReference>
<keyword evidence="12" id="KW-0812">Transmembrane</keyword>
<dbReference type="SUPFAM" id="SSF143631">
    <property type="entry name" value="ApbE-like"/>
    <property type="match status" value="1"/>
</dbReference>
<evidence type="ECO:0000256" key="7">
    <source>
        <dbReference type="ARBA" id="ARBA00022842"/>
    </source>
</evidence>
<dbReference type="EMBL" id="FUXA01000012">
    <property type="protein sequence ID" value="SJZ91239.1"/>
    <property type="molecule type" value="Genomic_DNA"/>
</dbReference>
<evidence type="ECO:0000256" key="11">
    <source>
        <dbReference type="PIRSR" id="PIRSR006268-2"/>
    </source>
</evidence>
<dbReference type="RefSeq" id="WP_078787819.1">
    <property type="nucleotide sequence ID" value="NZ_CAJOJK010000004.1"/>
</dbReference>
<evidence type="ECO:0000256" key="5">
    <source>
        <dbReference type="ARBA" id="ARBA00022723"/>
    </source>
</evidence>
<evidence type="ECO:0000313" key="14">
    <source>
        <dbReference type="Proteomes" id="UP000189857"/>
    </source>
</evidence>
<dbReference type="PANTHER" id="PTHR30040:SF2">
    <property type="entry name" value="FAD:PROTEIN FMN TRANSFERASE"/>
    <property type="match status" value="1"/>
</dbReference>
<organism evidence="13 14">
    <name type="scientific">Eubacterium ruminantium</name>
    <dbReference type="NCBI Taxonomy" id="42322"/>
    <lineage>
        <taxon>Bacteria</taxon>
        <taxon>Bacillati</taxon>
        <taxon>Bacillota</taxon>
        <taxon>Clostridia</taxon>
        <taxon>Eubacteriales</taxon>
        <taxon>Eubacteriaceae</taxon>
        <taxon>Eubacterium</taxon>
    </lineage>
</organism>
<evidence type="ECO:0000256" key="8">
    <source>
        <dbReference type="ARBA" id="ARBA00031306"/>
    </source>
</evidence>
<evidence type="ECO:0000313" key="13">
    <source>
        <dbReference type="EMBL" id="SJZ91239.1"/>
    </source>
</evidence>
<keyword evidence="5 10" id="KW-0479">Metal-binding</keyword>
<keyword evidence="6 10" id="KW-0274">FAD</keyword>
<dbReference type="InterPro" id="IPR024932">
    <property type="entry name" value="ApbE"/>
</dbReference>
<dbReference type="Pfam" id="PF02424">
    <property type="entry name" value="ApbE"/>
    <property type="match status" value="1"/>
</dbReference>
<evidence type="ECO:0000256" key="2">
    <source>
        <dbReference type="ARBA" id="ARBA00016337"/>
    </source>
</evidence>
<keyword evidence="13" id="KW-0449">Lipoprotein</keyword>